<dbReference type="PANTHER" id="PTHR38481">
    <property type="entry name" value="HYALURONATE LYASE"/>
    <property type="match status" value="1"/>
</dbReference>
<dbReference type="PANTHER" id="PTHR38481:SF1">
    <property type="entry name" value="HYALURONATE LYASE"/>
    <property type="match status" value="1"/>
</dbReference>
<keyword evidence="4 8" id="KW-0732">Signal</keyword>
<dbReference type="Pfam" id="PF02278">
    <property type="entry name" value="Lyase_8"/>
    <property type="match status" value="1"/>
</dbReference>
<dbReference type="InterPro" id="IPR014718">
    <property type="entry name" value="GH-type_carb-bd"/>
</dbReference>
<evidence type="ECO:0000256" key="1">
    <source>
        <dbReference type="ARBA" id="ARBA00001913"/>
    </source>
</evidence>
<feature type="chain" id="PRO_5041202075" evidence="8">
    <location>
        <begin position="23"/>
        <end position="707"/>
    </location>
</feature>
<gene>
    <name evidence="12" type="ORF">K4G66_09330</name>
</gene>
<evidence type="ECO:0000256" key="5">
    <source>
        <dbReference type="ARBA" id="ARBA00022837"/>
    </source>
</evidence>
<dbReference type="InterPro" id="IPR012970">
    <property type="entry name" value="Lyase_8_alpha_N"/>
</dbReference>
<accession>A0AA49JHE6</accession>
<dbReference type="Pfam" id="PF02884">
    <property type="entry name" value="Lyase_8_C"/>
    <property type="match status" value="1"/>
</dbReference>
<reference evidence="12" key="1">
    <citation type="journal article" date="2023" name="Comput. Struct. Biotechnol. J.">
        <title>Discovery of a novel marine Bacteroidetes with a rich repertoire of carbohydrate-active enzymes.</title>
        <authorList>
            <person name="Chen B."/>
            <person name="Liu G."/>
            <person name="Chen Q."/>
            <person name="Wang H."/>
            <person name="Liu L."/>
            <person name="Tang K."/>
        </authorList>
    </citation>
    <scope>NUCLEOTIDE SEQUENCE</scope>
    <source>
        <strain evidence="12">TK19036</strain>
    </source>
</reference>
<reference evidence="12" key="2">
    <citation type="journal article" date="2024" name="Antonie Van Leeuwenhoek">
        <title>Roseihalotalea indica gen. nov., sp. nov., a halophilic Bacteroidetes from mesopelagic Southwest Indian Ocean with higher carbohydrate metabolic potential.</title>
        <authorList>
            <person name="Chen B."/>
            <person name="Zhang M."/>
            <person name="Lin D."/>
            <person name="Ye J."/>
            <person name="Tang K."/>
        </authorList>
    </citation>
    <scope>NUCLEOTIDE SEQUENCE</scope>
    <source>
        <strain evidence="12">TK19036</strain>
    </source>
</reference>
<dbReference type="InterPro" id="IPR038970">
    <property type="entry name" value="Lyase_8"/>
</dbReference>
<feature type="domain" description="Polysaccharide lyase 8 N-terminal alpha-helical" evidence="11">
    <location>
        <begin position="58"/>
        <end position="296"/>
    </location>
</feature>
<feature type="signal peptide" evidence="8">
    <location>
        <begin position="1"/>
        <end position="22"/>
    </location>
</feature>
<feature type="domain" description="Polysaccharide lyase family 8 central" evidence="9">
    <location>
        <begin position="341"/>
        <end position="581"/>
    </location>
</feature>
<evidence type="ECO:0000313" key="12">
    <source>
        <dbReference type="EMBL" id="WKN38904.1"/>
    </source>
</evidence>
<dbReference type="InterPro" id="IPR011013">
    <property type="entry name" value="Gal_mutarotase_sf_dom"/>
</dbReference>
<dbReference type="Gene3D" id="1.50.10.100">
    <property type="entry name" value="Chondroitin AC/alginate lyase"/>
    <property type="match status" value="1"/>
</dbReference>
<evidence type="ECO:0000256" key="3">
    <source>
        <dbReference type="ARBA" id="ARBA00011245"/>
    </source>
</evidence>
<keyword evidence="6 12" id="KW-0456">Lyase</keyword>
<comment type="cofactor">
    <cofactor evidence="1">
        <name>Ca(2+)</name>
        <dbReference type="ChEBI" id="CHEBI:29108"/>
    </cofactor>
</comment>
<organism evidence="12">
    <name type="scientific">Roseihalotalea indica</name>
    <dbReference type="NCBI Taxonomy" id="2867963"/>
    <lineage>
        <taxon>Bacteria</taxon>
        <taxon>Pseudomonadati</taxon>
        <taxon>Bacteroidota</taxon>
        <taxon>Cytophagia</taxon>
        <taxon>Cytophagales</taxon>
        <taxon>Catalimonadaceae</taxon>
        <taxon>Roseihalotalea</taxon>
    </lineage>
</organism>
<comment type="similarity">
    <text evidence="2">Belongs to the polysaccharide lyase 8 family.</text>
</comment>
<dbReference type="SUPFAM" id="SSF48230">
    <property type="entry name" value="Chondroitin AC/alginate lyase"/>
    <property type="match status" value="1"/>
</dbReference>
<feature type="active site" evidence="7">
    <location>
        <position position="236"/>
    </location>
</feature>
<evidence type="ECO:0000259" key="9">
    <source>
        <dbReference type="Pfam" id="PF02278"/>
    </source>
</evidence>
<name>A0AA49JHE6_9BACT</name>
<dbReference type="InterPro" id="IPR004103">
    <property type="entry name" value="Lyase_8_C"/>
</dbReference>
<feature type="active site" evidence="7">
    <location>
        <position position="227"/>
    </location>
</feature>
<evidence type="ECO:0000256" key="7">
    <source>
        <dbReference type="PIRSR" id="PIRSR638970-1"/>
    </source>
</evidence>
<dbReference type="SUPFAM" id="SSF49863">
    <property type="entry name" value="Hyaluronate lyase-like, C-terminal domain"/>
    <property type="match status" value="1"/>
</dbReference>
<dbReference type="GO" id="GO:0005576">
    <property type="term" value="C:extracellular region"/>
    <property type="evidence" value="ECO:0007669"/>
    <property type="project" value="InterPro"/>
</dbReference>
<protein>
    <submittedName>
        <fullName evidence="12">Polysaccharide lyase family 8 super-sandwich domain-containing protein</fullName>
    </submittedName>
</protein>
<evidence type="ECO:0000259" key="10">
    <source>
        <dbReference type="Pfam" id="PF02884"/>
    </source>
</evidence>
<dbReference type="InterPro" id="IPR003159">
    <property type="entry name" value="Lyase_8_central_dom"/>
</dbReference>
<dbReference type="GO" id="GO:0005975">
    <property type="term" value="P:carbohydrate metabolic process"/>
    <property type="evidence" value="ECO:0007669"/>
    <property type="project" value="InterPro"/>
</dbReference>
<comment type="subunit">
    <text evidence="3">Monomer.</text>
</comment>
<dbReference type="GO" id="GO:0030246">
    <property type="term" value="F:carbohydrate binding"/>
    <property type="evidence" value="ECO:0007669"/>
    <property type="project" value="InterPro"/>
</dbReference>
<evidence type="ECO:0000256" key="8">
    <source>
        <dbReference type="SAM" id="SignalP"/>
    </source>
</evidence>
<evidence type="ECO:0000256" key="2">
    <source>
        <dbReference type="ARBA" id="ARBA00006699"/>
    </source>
</evidence>
<dbReference type="GO" id="GO:0016837">
    <property type="term" value="F:carbon-oxygen lyase activity, acting on polysaccharides"/>
    <property type="evidence" value="ECO:0007669"/>
    <property type="project" value="UniProtKB-ARBA"/>
</dbReference>
<keyword evidence="5" id="KW-0106">Calcium</keyword>
<evidence type="ECO:0000256" key="4">
    <source>
        <dbReference type="ARBA" id="ARBA00022729"/>
    </source>
</evidence>
<feature type="active site" evidence="7">
    <location>
        <position position="290"/>
    </location>
</feature>
<dbReference type="Pfam" id="PF08124">
    <property type="entry name" value="Lyase_8_N"/>
    <property type="match status" value="1"/>
</dbReference>
<dbReference type="Gene3D" id="2.60.220.10">
    <property type="entry name" value="Polysaccharide lyase family 8-like, C-terminal"/>
    <property type="match status" value="1"/>
</dbReference>
<dbReference type="AlphaFoldDB" id="A0AA49JHE6"/>
<proteinExistence type="inferred from homology"/>
<dbReference type="InterPro" id="IPR008929">
    <property type="entry name" value="Chondroitin_lyas"/>
</dbReference>
<dbReference type="Gene3D" id="2.70.98.10">
    <property type="match status" value="1"/>
</dbReference>
<dbReference type="EMBL" id="CP120682">
    <property type="protein sequence ID" value="WKN38904.1"/>
    <property type="molecule type" value="Genomic_DNA"/>
</dbReference>
<feature type="domain" description="Polysaccharide lyase family 8 C-terminal" evidence="10">
    <location>
        <begin position="596"/>
        <end position="660"/>
    </location>
</feature>
<dbReference type="InterPro" id="IPR011071">
    <property type="entry name" value="Lyase_8-like_C"/>
</dbReference>
<dbReference type="SUPFAM" id="SSF74650">
    <property type="entry name" value="Galactose mutarotase-like"/>
    <property type="match status" value="1"/>
</dbReference>
<sequence length="707" mass="80216">MKSTTCLLICVSFLFIQSAVYGQENDIQIIKSRLIDDAVNQLGFTSRTERYHISDFSKAEEYLRQMKPNGSWADVNYQDKDNDWSPLTHLDRLVVMAINYVKDTSALYQDGTLLEGLERGLTYWYQINPICDNWYKNVIGKQFYFNILGLLLQDKIDNILHTKIVNDLTEAPSMTGSNRTLVAISTLFRGVLEDNTERVQSGVNGVTDQVVITDDEGIQRDYSFHQHGHFIYNGNYGSDYLRESLWLGAMVHGTRFAYTPEQIQILRNYYLKGSRWMLRGGLMDYNVRGRQVGRLEGFQLRGHKLLQQLDHFMIVDPEYRAIYQASKQAVEQENPQDISGNKHFWRSDYTVHHRDGYFTSVKMCSNRTTGIELDMNSENKLGYWLPYGLTYLYRRGDEYLGVFPVWDWARLPGVTSPHVEIVRKGAFTQSAEFVGGVSDSTYGISAMDYSQEKTQAKKAWFWFDDEWVALGAGITSSHQAAIVTGVNQTLMKSDVVVDGVPFEEGSKTLTNPHWVWHDSVGYVFPGSESVRIKAEPQSGNLQRIYGLGKDTVYTEDVFSLWFDHGKKPRSDAYEYIVVPATDTAALSAYQENPPVTILSNSAEVQAVSHQKLQLTGMAFYQAGELMISDELTVIAADPVLIMVDLNKEVITVSDPTTRLQKTHIILTKTDGQRQRIPVEFPTGDYAGSSVKISGIFDPIYVQKTSGE</sequence>
<evidence type="ECO:0000259" key="11">
    <source>
        <dbReference type="Pfam" id="PF08124"/>
    </source>
</evidence>
<evidence type="ECO:0000256" key="6">
    <source>
        <dbReference type="ARBA" id="ARBA00023239"/>
    </source>
</evidence>